<dbReference type="GO" id="GO:0046872">
    <property type="term" value="F:metal ion binding"/>
    <property type="evidence" value="ECO:0007669"/>
    <property type="project" value="UniProtKB-KW"/>
</dbReference>
<evidence type="ECO:0000259" key="18">
    <source>
        <dbReference type="PROSITE" id="PS50173"/>
    </source>
</evidence>
<comment type="function">
    <text evidence="13">Deoxycytidyl transferase involved in DNA repair. Transfers a dCMP residue from dCTP to the 3'-end of a DNA primer in a template-dependent reaction. May assist in the first step in the bypass of abasic lesions by the insertion of a nucleotide opposite the lesion. Required for normal induction of mutations by physical and chemical agents. Involved in mitochondrial DNA mutagenesis.</text>
</comment>
<dbReference type="GO" id="GO:0017125">
    <property type="term" value="F:deoxycytidyl transferase activity"/>
    <property type="evidence" value="ECO:0007669"/>
    <property type="project" value="TreeGrafter"/>
</dbReference>
<evidence type="ECO:0000256" key="8">
    <source>
        <dbReference type="ARBA" id="ARBA00022763"/>
    </source>
</evidence>
<evidence type="ECO:0000313" key="19">
    <source>
        <dbReference type="EMBL" id="KFX53313.1"/>
    </source>
</evidence>
<evidence type="ECO:0000256" key="5">
    <source>
        <dbReference type="ARBA" id="ARBA00022679"/>
    </source>
</evidence>
<dbReference type="SMART" id="SM00292">
    <property type="entry name" value="BRCT"/>
    <property type="match status" value="1"/>
</dbReference>
<evidence type="ECO:0000256" key="6">
    <source>
        <dbReference type="ARBA" id="ARBA00022695"/>
    </source>
</evidence>
<dbReference type="PANTHER" id="PTHR45990">
    <property type="entry name" value="DNA REPAIR PROTEIN REV1"/>
    <property type="match status" value="1"/>
</dbReference>
<feature type="region of interest" description="Disordered" evidence="16">
    <location>
        <begin position="837"/>
        <end position="865"/>
    </location>
</feature>
<dbReference type="Gene3D" id="1.10.150.20">
    <property type="entry name" value="5' to 3' exonuclease, C-terminal subdomain"/>
    <property type="match status" value="1"/>
</dbReference>
<name>A0A093Y746_TALMA</name>
<keyword evidence="8 14" id="KW-0227">DNA damage</keyword>
<dbReference type="HOGENOM" id="CLU_003901_1_1_1"/>
<feature type="domain" description="UmuC" evidence="18">
    <location>
        <begin position="368"/>
        <end position="567"/>
    </location>
</feature>
<dbReference type="CDD" id="cd01701">
    <property type="entry name" value="PolY_Rev1"/>
    <property type="match status" value="1"/>
</dbReference>
<dbReference type="GO" id="GO:0003684">
    <property type="term" value="F:damaged DNA binding"/>
    <property type="evidence" value="ECO:0007669"/>
    <property type="project" value="UniProtKB-UniRule"/>
</dbReference>
<comment type="cofactor">
    <cofactor evidence="15">
        <name>Mg(2+)</name>
        <dbReference type="ChEBI" id="CHEBI:18420"/>
    </cofactor>
    <text evidence="15">Binds 2 magnesium ions.</text>
</comment>
<dbReference type="SUPFAM" id="SSF52113">
    <property type="entry name" value="BRCT domain"/>
    <property type="match status" value="1"/>
</dbReference>
<keyword evidence="7 15" id="KW-0479">Metal-binding</keyword>
<reference evidence="19" key="1">
    <citation type="journal article" date="2014" name="PLoS Genet.">
        <title>Signature Gene Expression Reveals Novel Clues to the Molecular Mechanisms of Dimorphic Transition in Penicillium marneffei.</title>
        <authorList>
            <person name="Yang E."/>
            <person name="Wang G."/>
            <person name="Cai J."/>
            <person name="Woo P.C."/>
            <person name="Lau S.K."/>
            <person name="Yuen K.-Y."/>
            <person name="Chow W.-N."/>
            <person name="Lin X."/>
        </authorList>
    </citation>
    <scope>NUCLEOTIDE SEQUENCE [LARGE SCALE GENOMIC DNA]</scope>
    <source>
        <strain evidence="19">PM1</strain>
    </source>
</reference>
<dbReference type="Gene3D" id="3.30.70.270">
    <property type="match status" value="1"/>
</dbReference>
<dbReference type="Pfam" id="PF16727">
    <property type="entry name" value="REV1_C"/>
    <property type="match status" value="1"/>
</dbReference>
<keyword evidence="6 14" id="KW-0548">Nucleotidyltransferase</keyword>
<dbReference type="InterPro" id="IPR043502">
    <property type="entry name" value="DNA/RNA_pol_sf"/>
</dbReference>
<dbReference type="Pfam" id="PF00817">
    <property type="entry name" value="IMS"/>
    <property type="match status" value="1"/>
</dbReference>
<dbReference type="Gene3D" id="3.30.1490.100">
    <property type="entry name" value="DNA polymerase, Y-family, little finger domain"/>
    <property type="match status" value="1"/>
</dbReference>
<comment type="subcellular location">
    <subcellularLocation>
        <location evidence="1 14">Nucleus</location>
    </subcellularLocation>
</comment>
<dbReference type="EMBL" id="JPOX01000001">
    <property type="protein sequence ID" value="KFX53313.1"/>
    <property type="molecule type" value="Genomic_DNA"/>
</dbReference>
<dbReference type="PIRSF" id="PIRSF036573">
    <property type="entry name" value="REV1"/>
    <property type="match status" value="1"/>
</dbReference>
<dbReference type="Gene3D" id="6.10.250.1490">
    <property type="match status" value="1"/>
</dbReference>
<dbReference type="GO" id="GO:0006281">
    <property type="term" value="P:DNA repair"/>
    <property type="evidence" value="ECO:0007669"/>
    <property type="project" value="UniProtKB-KW"/>
</dbReference>
<feature type="binding site" evidence="15">
    <location>
        <position position="469"/>
    </location>
    <ligand>
        <name>Mg(2+)</name>
        <dbReference type="ChEBI" id="CHEBI:18420"/>
        <label>1</label>
    </ligand>
</feature>
<dbReference type="InterPro" id="IPR036420">
    <property type="entry name" value="BRCT_dom_sf"/>
</dbReference>
<keyword evidence="12 14" id="KW-0539">Nucleus</keyword>
<dbReference type="PROSITE" id="PS50172">
    <property type="entry name" value="BRCT"/>
    <property type="match status" value="1"/>
</dbReference>
<evidence type="ECO:0000256" key="2">
    <source>
        <dbReference type="ARBA" id="ARBA00010945"/>
    </source>
</evidence>
<dbReference type="InterPro" id="IPR053848">
    <property type="entry name" value="IMS_HHH_1"/>
</dbReference>
<dbReference type="SUPFAM" id="SSF56672">
    <property type="entry name" value="DNA/RNA polymerases"/>
    <property type="match status" value="1"/>
</dbReference>
<dbReference type="GO" id="GO:0070987">
    <property type="term" value="P:error-free translesion synthesis"/>
    <property type="evidence" value="ECO:0007669"/>
    <property type="project" value="TreeGrafter"/>
</dbReference>
<evidence type="ECO:0000256" key="7">
    <source>
        <dbReference type="ARBA" id="ARBA00022723"/>
    </source>
</evidence>
<dbReference type="InterPro" id="IPR043128">
    <property type="entry name" value="Rev_trsase/Diguanyl_cyclase"/>
</dbReference>
<protein>
    <recommendedName>
        <fullName evidence="3 14">DNA repair protein REV1</fullName>
        <ecNumber evidence="14">2.7.7.-</ecNumber>
    </recommendedName>
</protein>
<feature type="compositionally biased region" description="Basic and acidic residues" evidence="16">
    <location>
        <begin position="266"/>
        <end position="276"/>
    </location>
</feature>
<comment type="caution">
    <text evidence="19">The sequence shown here is derived from an EMBL/GenBank/DDBJ whole genome shotgun (WGS) entry which is preliminary data.</text>
</comment>
<dbReference type="PANTHER" id="PTHR45990:SF1">
    <property type="entry name" value="DNA REPAIR PROTEIN REV1"/>
    <property type="match status" value="1"/>
</dbReference>
<dbReference type="InterPro" id="IPR038401">
    <property type="entry name" value="Rev1_C_sf"/>
</dbReference>
<feature type="compositionally biased region" description="Low complexity" evidence="16">
    <location>
        <begin position="1025"/>
        <end position="1035"/>
    </location>
</feature>
<feature type="domain" description="BRCT" evidence="17">
    <location>
        <begin position="61"/>
        <end position="149"/>
    </location>
</feature>
<dbReference type="InterPro" id="IPR017961">
    <property type="entry name" value="DNA_pol_Y-fam_little_finger"/>
</dbReference>
<sequence>MGSRLHANSETVRKRIQNHTFDDDNGDEYEASAFGGFDDYFRRKKLKLQNRDAHIRASSENNPPIFRGVVAHVNGYTQPTLNDLHHLIVSHGGGFLQYLDGKTSATHIIASSLTPKKREEFRRYRVVKPAWVVDSIKAGRLLPWDNYRVVDEGASQKVLRFENGALQTETNEFERSYKDQTENSWYNSQFGDAAQKSQQEVVAASPVNEKFDIASSFPNSNADTDYGDFPSLASPEATTEGPPDDQNLLSIEENPAVAVEDPEEGNENREASEGARDLVDAQLVRETIPVKPGMSSEEYNAVLLSDPRMRKSSVVNPDFLHQYYRESRLHHLSTWKAELKAKLQASTQERYESNKNIKRHLPGARRYILHVDFDSFFAAVSINKHHPELVDKPVAIAHGTGSGSEIASCNYPARAFGLKNGMWMKGALDRCPELKVLPYDFPAYEEASRQFYDCILAVDGVVQSVSIDEALIDVTMQCLQAGGSDGRGISEGSIYREQAKADEIATSLRHAIKEKTGCAISVGVGGNILQAKVALRKAKPAGQYQLKPDEVLDFIGNLTVQDLPGVAYSLGGKLEEIGVKFVKDMRDLTRERLVSHLGPKTGAKLYDYARGIDKAEVGVQTMRKSVSAEINWGIRFTNQTQAEEFVQSLSEELHRRLVENLVKGKQLTIRVMRRSADAPLEPVKHLGHGKCDIFNKSVLLGIATNASDIISKEAIAMLRSFGFTPGDLRGLGVQMTKLEPVKSATGGRLESSQQQLNFKASPVAQRSINMADPDLLESPHKGEGASIDAVDTLDNRPTFDNSLKPLNVLGTQFIMPTQPDPKVVAELPPDIRSMLVRKSRESRETSPSPAPKQRVSTGGLPSQSQIDPEILKALPKDIQSEILGYYDQPSNDMKLESPQRQHPSSPPPSRAVCAMPALKKPTTPVKKRRGRPPKSLANASKPVVRSGLMQSSFNFSRPRTAESDTIDRSPSVPDTEMTSEISQDFLAALPEDIRAEVLEQHRQEHMRQRSNLVAPVQRKSVASRPSTPAETSTATTEKRIQLSPRPERPAFTSKKLTTLPDLREAITAWYSSFATEAPFVEDVEALALYLRRVVLEERDLDKAVSVADWLTWLVRNHADTGDRTTVTMDQTQSSHAETTWDEALNIVQRGVAAAVEERGLPPPEFSA</sequence>
<evidence type="ECO:0000256" key="14">
    <source>
        <dbReference type="PIRNR" id="PIRNR036573"/>
    </source>
</evidence>
<feature type="binding site" evidence="15">
    <location>
        <position position="468"/>
    </location>
    <ligand>
        <name>Mg(2+)</name>
        <dbReference type="ChEBI" id="CHEBI:18420"/>
        <label>1</label>
    </ligand>
</feature>
<dbReference type="GO" id="GO:0042276">
    <property type="term" value="P:error-prone translesion synthesis"/>
    <property type="evidence" value="ECO:0007669"/>
    <property type="project" value="InterPro"/>
</dbReference>
<evidence type="ECO:0000256" key="1">
    <source>
        <dbReference type="ARBA" id="ARBA00004123"/>
    </source>
</evidence>
<keyword evidence="9 15" id="KW-0460">Magnesium</keyword>
<evidence type="ECO:0000256" key="3">
    <source>
        <dbReference type="ARBA" id="ARBA00020399"/>
    </source>
</evidence>
<dbReference type="InterPro" id="IPR001126">
    <property type="entry name" value="UmuC"/>
</dbReference>
<dbReference type="Pfam" id="PF16589">
    <property type="entry name" value="BRCT_2"/>
    <property type="match status" value="1"/>
</dbReference>
<evidence type="ECO:0000256" key="4">
    <source>
        <dbReference type="ARBA" id="ARBA00022634"/>
    </source>
</evidence>
<dbReference type="FunFam" id="3.30.1490.100:FF:000001">
    <property type="entry name" value="DNA repair protein REV1"/>
    <property type="match status" value="1"/>
</dbReference>
<evidence type="ECO:0000256" key="13">
    <source>
        <dbReference type="ARBA" id="ARBA00058985"/>
    </source>
</evidence>
<dbReference type="Gene3D" id="6.10.250.1630">
    <property type="match status" value="1"/>
</dbReference>
<evidence type="ECO:0000256" key="16">
    <source>
        <dbReference type="SAM" id="MobiDB-lite"/>
    </source>
</evidence>
<evidence type="ECO:0000256" key="9">
    <source>
        <dbReference type="ARBA" id="ARBA00022842"/>
    </source>
</evidence>
<dbReference type="Pfam" id="PF21999">
    <property type="entry name" value="IMS_HHH_1"/>
    <property type="match status" value="1"/>
</dbReference>
<dbReference type="eggNOG" id="KOG2093">
    <property type="taxonomic scope" value="Eukaryota"/>
</dbReference>
<evidence type="ECO:0000256" key="12">
    <source>
        <dbReference type="ARBA" id="ARBA00023242"/>
    </source>
</evidence>
<dbReference type="InterPro" id="IPR001357">
    <property type="entry name" value="BRCT_dom"/>
</dbReference>
<feature type="compositionally biased region" description="Polar residues" evidence="16">
    <location>
        <begin position="854"/>
        <end position="865"/>
    </location>
</feature>
<comment type="similarity">
    <text evidence="2 14">Belongs to the DNA polymerase type-Y family.</text>
</comment>
<keyword evidence="5 14" id="KW-0808">Transferase</keyword>
<dbReference type="InterPro" id="IPR036775">
    <property type="entry name" value="DNA_pol_Y-fam_lit_finger_sf"/>
</dbReference>
<dbReference type="FunFam" id="3.30.70.270:FF:000040">
    <property type="entry name" value="DNA repair protein REV1"/>
    <property type="match status" value="1"/>
</dbReference>
<dbReference type="Pfam" id="PF14377">
    <property type="entry name" value="UBM"/>
    <property type="match status" value="3"/>
</dbReference>
<feature type="compositionally biased region" description="Basic and acidic residues" evidence="16">
    <location>
        <begin position="1036"/>
        <end position="1048"/>
    </location>
</feature>
<dbReference type="GO" id="GO:0003887">
    <property type="term" value="F:DNA-directed DNA polymerase activity"/>
    <property type="evidence" value="ECO:0007669"/>
    <property type="project" value="InterPro"/>
</dbReference>
<gene>
    <name evidence="19" type="ORF">GQ26_0011610</name>
</gene>
<keyword evidence="4 14" id="KW-0237">DNA synthesis</keyword>
<dbReference type="FunFam" id="3.40.50.10190:FF:000011">
    <property type="entry name" value="DNA repair protein REV1"/>
    <property type="match status" value="1"/>
</dbReference>
<dbReference type="Gene3D" id="1.20.58.1280">
    <property type="entry name" value="DNA repair protein Rev1, C-terminal domain"/>
    <property type="match status" value="1"/>
</dbReference>
<keyword evidence="10 14" id="KW-0238">DNA-binding</keyword>
<dbReference type="InterPro" id="IPR025527">
    <property type="entry name" value="HUWE1/Rev1_UBM"/>
</dbReference>
<feature type="region of interest" description="Disordered" evidence="16">
    <location>
        <begin position="957"/>
        <end position="976"/>
    </location>
</feature>
<accession>A0A093Y746</accession>
<keyword evidence="11 14" id="KW-0234">DNA repair</keyword>
<evidence type="ECO:0000259" key="17">
    <source>
        <dbReference type="PROSITE" id="PS50172"/>
    </source>
</evidence>
<dbReference type="AlphaFoldDB" id="A0A093Y746"/>
<organism evidence="19">
    <name type="scientific">Talaromyces marneffei PM1</name>
    <dbReference type="NCBI Taxonomy" id="1077442"/>
    <lineage>
        <taxon>Eukaryota</taxon>
        <taxon>Fungi</taxon>
        <taxon>Dikarya</taxon>
        <taxon>Ascomycota</taxon>
        <taxon>Pezizomycotina</taxon>
        <taxon>Eurotiomycetes</taxon>
        <taxon>Eurotiomycetidae</taxon>
        <taxon>Eurotiales</taxon>
        <taxon>Trichocomaceae</taxon>
        <taxon>Talaromyces</taxon>
        <taxon>Talaromyces sect. Talaromyces</taxon>
    </lineage>
</organism>
<feature type="region of interest" description="Disordered" evidence="16">
    <location>
        <begin position="214"/>
        <end position="276"/>
    </location>
</feature>
<feature type="region of interest" description="Disordered" evidence="16">
    <location>
        <begin position="888"/>
        <end position="947"/>
    </location>
</feature>
<evidence type="ECO:0000256" key="15">
    <source>
        <dbReference type="PIRSR" id="PIRSR036573-2"/>
    </source>
</evidence>
<dbReference type="Gene3D" id="3.40.1170.60">
    <property type="match status" value="1"/>
</dbReference>
<dbReference type="Pfam" id="PF11799">
    <property type="entry name" value="IMS_C"/>
    <property type="match status" value="1"/>
</dbReference>
<dbReference type="InterPro" id="IPR031991">
    <property type="entry name" value="Rev1_C"/>
</dbReference>
<proteinExistence type="inferred from homology"/>
<dbReference type="Gene3D" id="3.40.50.10190">
    <property type="entry name" value="BRCT domain"/>
    <property type="match status" value="1"/>
</dbReference>
<dbReference type="InterPro" id="IPR012112">
    <property type="entry name" value="REV1"/>
</dbReference>
<dbReference type="PROSITE" id="PS50173">
    <property type="entry name" value="UMUC"/>
    <property type="match status" value="1"/>
</dbReference>
<evidence type="ECO:0000256" key="10">
    <source>
        <dbReference type="ARBA" id="ARBA00023125"/>
    </source>
</evidence>
<feature type="region of interest" description="Disordered" evidence="16">
    <location>
        <begin position="1016"/>
        <end position="1051"/>
    </location>
</feature>
<dbReference type="CDD" id="cd17719">
    <property type="entry name" value="BRCT_Rev1"/>
    <property type="match status" value="1"/>
</dbReference>
<dbReference type="EC" id="2.7.7.-" evidence="14"/>
<evidence type="ECO:0000256" key="11">
    <source>
        <dbReference type="ARBA" id="ARBA00023204"/>
    </source>
</evidence>
<dbReference type="GO" id="GO:0005634">
    <property type="term" value="C:nucleus"/>
    <property type="evidence" value="ECO:0007669"/>
    <property type="project" value="UniProtKB-SubCell"/>
</dbReference>
<dbReference type="SUPFAM" id="SSF100879">
    <property type="entry name" value="Lesion bypass DNA polymerase (Y-family), little finger domain"/>
    <property type="match status" value="1"/>
</dbReference>
<feature type="binding site" evidence="15">
    <location>
        <position position="372"/>
    </location>
    <ligand>
        <name>Mg(2+)</name>
        <dbReference type="ChEBI" id="CHEBI:18420"/>
        <label>1</label>
    </ligand>
</feature>